<feature type="transmembrane region" description="Helical" evidence="2">
    <location>
        <begin position="332"/>
        <end position="352"/>
    </location>
</feature>
<dbReference type="AlphaFoldDB" id="A0A6P1M865"/>
<reference evidence="3 4" key="1">
    <citation type="submission" date="2020-01" db="EMBL/GenBank/DDBJ databases">
        <title>Ponticoccus aerotolerans gen. nov., sp. nov., an anaerobic bacterium and proposal of Ponticoccusceae fam. nov., Ponticoccusles ord. nov. and Ponticoccuse classis nov. in the phylum Kiritimatiellaeota.</title>
        <authorList>
            <person name="Zhou L.Y."/>
            <person name="Du Z.J."/>
        </authorList>
    </citation>
    <scope>NUCLEOTIDE SEQUENCE [LARGE SCALE GENOMIC DNA]</scope>
    <source>
        <strain evidence="3 4">S-5007</strain>
    </source>
</reference>
<evidence type="ECO:0000313" key="4">
    <source>
        <dbReference type="Proteomes" id="UP000464954"/>
    </source>
</evidence>
<dbReference type="SUPFAM" id="SSF103473">
    <property type="entry name" value="MFS general substrate transporter"/>
    <property type="match status" value="1"/>
</dbReference>
<dbReference type="EMBL" id="CP047593">
    <property type="protein sequence ID" value="QHI68704.1"/>
    <property type="molecule type" value="Genomic_DNA"/>
</dbReference>
<name>A0A6P1M865_9BACT</name>
<keyword evidence="2" id="KW-0812">Transmembrane</keyword>
<feature type="transmembrane region" description="Helical" evidence="2">
    <location>
        <begin position="417"/>
        <end position="438"/>
    </location>
</feature>
<dbReference type="GO" id="GO:0005886">
    <property type="term" value="C:plasma membrane"/>
    <property type="evidence" value="ECO:0007669"/>
    <property type="project" value="TreeGrafter"/>
</dbReference>
<dbReference type="Proteomes" id="UP000464954">
    <property type="component" value="Chromosome"/>
</dbReference>
<feature type="transmembrane region" description="Helical" evidence="2">
    <location>
        <begin position="282"/>
        <end position="299"/>
    </location>
</feature>
<comment type="similarity">
    <text evidence="1">Belongs to the sodium:galactoside symporter (TC 2.A.2) family.</text>
</comment>
<dbReference type="InterPro" id="IPR036259">
    <property type="entry name" value="MFS_trans_sf"/>
</dbReference>
<gene>
    <name evidence="3" type="ORF">GT409_04330</name>
</gene>
<dbReference type="RefSeq" id="WP_160627285.1">
    <property type="nucleotide sequence ID" value="NZ_CP047593.1"/>
</dbReference>
<dbReference type="Pfam" id="PF13347">
    <property type="entry name" value="MFS_2"/>
    <property type="match status" value="1"/>
</dbReference>
<evidence type="ECO:0000256" key="2">
    <source>
        <dbReference type="SAM" id="Phobius"/>
    </source>
</evidence>
<accession>A0A6P1M865</accession>
<dbReference type="KEGG" id="taer:GT409_04330"/>
<dbReference type="GO" id="GO:0008643">
    <property type="term" value="P:carbohydrate transport"/>
    <property type="evidence" value="ECO:0007669"/>
    <property type="project" value="InterPro"/>
</dbReference>
<organism evidence="3 4">
    <name type="scientific">Tichowtungia aerotolerans</name>
    <dbReference type="NCBI Taxonomy" id="2697043"/>
    <lineage>
        <taxon>Bacteria</taxon>
        <taxon>Pseudomonadati</taxon>
        <taxon>Kiritimatiellota</taxon>
        <taxon>Tichowtungiia</taxon>
        <taxon>Tichowtungiales</taxon>
        <taxon>Tichowtungiaceae</taxon>
        <taxon>Tichowtungia</taxon>
    </lineage>
</organism>
<dbReference type="Gene3D" id="1.20.1250.20">
    <property type="entry name" value="MFS general substrate transporter like domains"/>
    <property type="match status" value="2"/>
</dbReference>
<feature type="transmembrane region" description="Helical" evidence="2">
    <location>
        <begin position="306"/>
        <end position="326"/>
    </location>
</feature>
<keyword evidence="2" id="KW-0472">Membrane</keyword>
<dbReference type="PANTHER" id="PTHR11328:SF24">
    <property type="entry name" value="MAJOR FACILITATOR SUPERFAMILY (MFS) PROFILE DOMAIN-CONTAINING PROTEIN"/>
    <property type="match status" value="1"/>
</dbReference>
<dbReference type="PANTHER" id="PTHR11328">
    <property type="entry name" value="MAJOR FACILITATOR SUPERFAMILY DOMAIN-CONTAINING PROTEIN"/>
    <property type="match status" value="1"/>
</dbReference>
<sequence length="459" mass="50578">MNQLKKRDKLFYGLGAVSDVIMANIIFQLAMPIYNIELKVSAAAIGLAISLPRLWDAFTDPFMGNISDNTRSRFGRRRPWLALGSLLAGTFCALMWMPPEGLGESGYFTYFLVASILFFTAYTVFSVPYNALGFEMTPDYDERTSVMSYKTFIMNIGSTLFLPWVYKMCFIPAFGGTPLQGVRMVGIIIGVVIFVFGLLPAMLCRERAEFQNQEKIKLQEALKYTFKNKSFLMVAGIVFCILMAIFLAFPLMMYINLAVVFAGQGVEAAKESFATINGTYNTVYGALGIVAVPVINLLSRRFGKRHTLIGGLSMVATAFVLSPLLFSARFPYLQLVIAVLASPGLSCVWVLTSSMLADVTDEDELTTGLRREGMFGAAFGLLVKFGLAGVMALSGVIIEWSGFDSEAAVQAARTVHFLRFFFAAAPLLFLAVAITLTIRFPLTRRRMSEIQAQLKAAKG</sequence>
<proteinExistence type="inferred from homology"/>
<feature type="transmembrane region" description="Helical" evidence="2">
    <location>
        <begin position="373"/>
        <end position="397"/>
    </location>
</feature>
<evidence type="ECO:0000313" key="3">
    <source>
        <dbReference type="EMBL" id="QHI68704.1"/>
    </source>
</evidence>
<keyword evidence="4" id="KW-1185">Reference proteome</keyword>
<dbReference type="GO" id="GO:0015293">
    <property type="term" value="F:symporter activity"/>
    <property type="evidence" value="ECO:0007669"/>
    <property type="project" value="InterPro"/>
</dbReference>
<dbReference type="CDD" id="cd17332">
    <property type="entry name" value="MFS_MelB_like"/>
    <property type="match status" value="1"/>
</dbReference>
<feature type="transmembrane region" description="Helical" evidence="2">
    <location>
        <begin position="109"/>
        <end position="132"/>
    </location>
</feature>
<evidence type="ECO:0000256" key="1">
    <source>
        <dbReference type="ARBA" id="ARBA00009617"/>
    </source>
</evidence>
<feature type="transmembrane region" description="Helical" evidence="2">
    <location>
        <begin position="152"/>
        <end position="175"/>
    </location>
</feature>
<feature type="transmembrane region" description="Helical" evidence="2">
    <location>
        <begin position="79"/>
        <end position="97"/>
    </location>
</feature>
<feature type="transmembrane region" description="Helical" evidence="2">
    <location>
        <begin position="181"/>
        <end position="203"/>
    </location>
</feature>
<feature type="transmembrane region" description="Helical" evidence="2">
    <location>
        <begin position="231"/>
        <end position="262"/>
    </location>
</feature>
<protein>
    <submittedName>
        <fullName evidence="3">MFS transporter</fullName>
    </submittedName>
</protein>
<keyword evidence="2" id="KW-1133">Transmembrane helix</keyword>
<dbReference type="InterPro" id="IPR039672">
    <property type="entry name" value="MFS_2"/>
</dbReference>